<keyword evidence="12" id="KW-1185">Reference proteome</keyword>
<protein>
    <recommendedName>
        <fullName evidence="13">Nucleoporin Nup133/Nup155-like C-terminal domain-containing protein</fullName>
    </recommendedName>
</protein>
<accession>A0A067TRN6</accession>
<evidence type="ECO:0000256" key="3">
    <source>
        <dbReference type="ARBA" id="ARBA00022448"/>
    </source>
</evidence>
<dbReference type="Gene3D" id="1.20.58.1380">
    <property type="match status" value="1"/>
</dbReference>
<evidence type="ECO:0000256" key="5">
    <source>
        <dbReference type="ARBA" id="ARBA00022927"/>
    </source>
</evidence>
<dbReference type="Proteomes" id="UP000027222">
    <property type="component" value="Unassembled WGS sequence"/>
</dbReference>
<dbReference type="GO" id="GO:0000972">
    <property type="term" value="P:transcription-dependent tethering of RNA polymerase II gene DNA at nuclear periphery"/>
    <property type="evidence" value="ECO:0007669"/>
    <property type="project" value="TreeGrafter"/>
</dbReference>
<dbReference type="InterPro" id="IPR015943">
    <property type="entry name" value="WD40/YVTN_repeat-like_dom_sf"/>
</dbReference>
<keyword evidence="3" id="KW-0813">Transport</keyword>
<evidence type="ECO:0000313" key="12">
    <source>
        <dbReference type="Proteomes" id="UP000027222"/>
    </source>
</evidence>
<reference evidence="12" key="1">
    <citation type="journal article" date="2014" name="Proc. Natl. Acad. Sci. U.S.A.">
        <title>Extensive sampling of basidiomycete genomes demonstrates inadequacy of the white-rot/brown-rot paradigm for wood decay fungi.</title>
        <authorList>
            <person name="Riley R."/>
            <person name="Salamov A.A."/>
            <person name="Brown D.W."/>
            <person name="Nagy L.G."/>
            <person name="Floudas D."/>
            <person name="Held B.W."/>
            <person name="Levasseur A."/>
            <person name="Lombard V."/>
            <person name="Morin E."/>
            <person name="Otillar R."/>
            <person name="Lindquist E.A."/>
            <person name="Sun H."/>
            <person name="LaButti K.M."/>
            <person name="Schmutz J."/>
            <person name="Jabbour D."/>
            <person name="Luo H."/>
            <person name="Baker S.E."/>
            <person name="Pisabarro A.G."/>
            <person name="Walton J.D."/>
            <person name="Blanchette R.A."/>
            <person name="Henrissat B."/>
            <person name="Martin F."/>
            <person name="Cullen D."/>
            <person name="Hibbett D.S."/>
            <person name="Grigoriev I.V."/>
        </authorList>
    </citation>
    <scope>NUCLEOTIDE SEQUENCE [LARGE SCALE GENOMIC DNA]</scope>
    <source>
        <strain evidence="12">CBS 339.88</strain>
    </source>
</reference>
<dbReference type="GO" id="GO:0031080">
    <property type="term" value="C:nuclear pore outer ring"/>
    <property type="evidence" value="ECO:0007669"/>
    <property type="project" value="TreeGrafter"/>
</dbReference>
<feature type="region of interest" description="Disordered" evidence="8">
    <location>
        <begin position="1"/>
        <end position="37"/>
    </location>
</feature>
<dbReference type="Gene3D" id="1.25.40.700">
    <property type="match status" value="1"/>
</dbReference>
<dbReference type="STRING" id="685588.A0A067TRN6"/>
<dbReference type="OrthoDB" id="103454at2759"/>
<proteinExistence type="inferred from homology"/>
<dbReference type="InterPro" id="IPR007187">
    <property type="entry name" value="Nucleoporin_Nup133/Nup155_C"/>
</dbReference>
<gene>
    <name evidence="11" type="ORF">GALMADRAFT_239719</name>
</gene>
<dbReference type="HOGENOM" id="CLU_008112_0_0_1"/>
<evidence type="ECO:0000313" key="11">
    <source>
        <dbReference type="EMBL" id="KDR81643.1"/>
    </source>
</evidence>
<evidence type="ECO:0000256" key="4">
    <source>
        <dbReference type="ARBA" id="ARBA00022816"/>
    </source>
</evidence>
<keyword evidence="6" id="KW-0811">Translocation</keyword>
<dbReference type="InterPro" id="IPR014908">
    <property type="entry name" value="Nucleoporin_Nup133/Nup155_N"/>
</dbReference>
<evidence type="ECO:0008006" key="13">
    <source>
        <dbReference type="Google" id="ProtNLM"/>
    </source>
</evidence>
<dbReference type="Pfam" id="PF08801">
    <property type="entry name" value="Nucleoporin_N"/>
    <property type="match status" value="1"/>
</dbReference>
<feature type="domain" description="Nucleoporin Nup133/Nup155-like C-terminal" evidence="9">
    <location>
        <begin position="592"/>
        <end position="1157"/>
    </location>
</feature>
<dbReference type="PANTHER" id="PTHR13405:SF11">
    <property type="entry name" value="NUCLEAR PORE COMPLEX PROTEIN NUP133"/>
    <property type="match status" value="1"/>
</dbReference>
<keyword evidence="5" id="KW-0653">Protein transport</keyword>
<evidence type="ECO:0000256" key="8">
    <source>
        <dbReference type="SAM" id="MobiDB-lite"/>
    </source>
</evidence>
<dbReference type="AlphaFoldDB" id="A0A067TRN6"/>
<dbReference type="GO" id="GO:0016973">
    <property type="term" value="P:poly(A)+ mRNA export from nucleus"/>
    <property type="evidence" value="ECO:0007669"/>
    <property type="project" value="TreeGrafter"/>
</dbReference>
<dbReference type="SUPFAM" id="SSF117289">
    <property type="entry name" value="Nucleoporin domain"/>
    <property type="match status" value="1"/>
</dbReference>
<comment type="similarity">
    <text evidence="2">Belongs to the nucleoporin Nup133 family.</text>
</comment>
<dbReference type="InterPro" id="IPR037624">
    <property type="entry name" value="Nup133-like"/>
</dbReference>
<evidence type="ECO:0000256" key="1">
    <source>
        <dbReference type="ARBA" id="ARBA00004259"/>
    </source>
</evidence>
<organism evidence="11 12">
    <name type="scientific">Galerina marginata (strain CBS 339.88)</name>
    <dbReference type="NCBI Taxonomy" id="685588"/>
    <lineage>
        <taxon>Eukaryota</taxon>
        <taxon>Fungi</taxon>
        <taxon>Dikarya</taxon>
        <taxon>Basidiomycota</taxon>
        <taxon>Agaricomycotina</taxon>
        <taxon>Agaricomycetes</taxon>
        <taxon>Agaricomycetidae</taxon>
        <taxon>Agaricales</taxon>
        <taxon>Agaricineae</taxon>
        <taxon>Strophariaceae</taxon>
        <taxon>Galerina</taxon>
    </lineage>
</organism>
<evidence type="ECO:0000256" key="6">
    <source>
        <dbReference type="ARBA" id="ARBA00023010"/>
    </source>
</evidence>
<sequence>MATFSPSPAPRRSSRLHQNRGSSPQRAQRRLAQTPTQVIRDGSSVASAMDIDERNSVMTDRTLSRMGGDMLFAKTDEMSVLFYANLPLEVKQVLRISDFNVDPYSGQIDIVTGFALVTSVQTCFVWQHAQAIKGIPTCYIFSCPYDPRTPRPPFHALAPQGPSREPGLILVSTSGQIRFWDSIGIGLAGGDNYVSYQLDDMEYDEEVTNLVRSDAQTYILSTSYGKLYRVVLTSVGGKYHLTIRAFARPSSTGGFSRFVSFLSATPSSYEVKDKSKHIHAVSLGHKSHSGDQDVWALANGHIQHWSMKSEGWEELISDIDLTLLLAEAIQRKFDPKGQNLENSYQDIELSDLAVFDDQNIAILVSYPGKDEEDTDDFRRLYSLAELEVVGANYQVKHLNSVPYQTTSKPGPAVHPRVQLIYGGFIISVQFGDAVALCARGSEYSDRLELKSTNDRTLGVGVSPSTNLLLLLTASTMMKVSLDLEKIQAFMPETGHTNLVKSIMMQAILYGSSPLNPLRFSFPPALNEEALMQAAQQLSEAVLKSDPEVVRQSPDMTAQMTGRKERLSWLIGFINENGVLVKMSQSSRQKLATDAEKLYACHQLWLSYNQFLSTSPSQSALKDAIMSYMEEIRDGPHQDVVRVFFRSRVAEIGKVLTKVLAVVKAASTTTGGNTNASLPEANRIVVTVLRSAFQYRNYNLKVYGIQLPMTKPWSSRSSIIDTVLSLFESTTKVVESTPAFASRGKDQEPSSQLPSLASVLLESIKERLDWLSRAGTDYQRDMEELQQRFSVLRPEILETLRRCGHEDAAFTLAEQYHDYASLVALCHRDTVYPPEQNPNADRVQSYIQRYKEDFANELFHWYIQHGEIRTMFDQEAPGTAYVDVFFREHPNIAISWINDLGKSRFGSAASALLEDAENATNLEAKHLMLSIGKLSHLAQMQETNVSDESTLDAFHDGLDLVSVHESLVEEFRSVLVSVRTRQSIEGQIETIIKSKGGKLGGKTAFIHIFKDILRQLLQGRALSIEDLVDILSLKDNAESVEDYATSLHLLSSATNLPEARQNSALRTVWRRVYLHDDWDSLKETADISDDELNARYQGTALYATLCSVMHRSEFGLDPAEALMIPSTEEIVSRWPGMSTDQVDSMIRDYNSEQDRLGEWELDGVFGRIKELAEAEVTREQSQ</sequence>
<dbReference type="Pfam" id="PF03177">
    <property type="entry name" value="Nucleoporin_C"/>
    <property type="match status" value="1"/>
</dbReference>
<evidence type="ECO:0000259" key="9">
    <source>
        <dbReference type="Pfam" id="PF03177"/>
    </source>
</evidence>
<dbReference type="EMBL" id="KL142370">
    <property type="protein sequence ID" value="KDR81643.1"/>
    <property type="molecule type" value="Genomic_DNA"/>
</dbReference>
<dbReference type="Gene3D" id="2.130.10.10">
    <property type="entry name" value="YVTN repeat-like/Quinoprotein amine dehydrogenase"/>
    <property type="match status" value="1"/>
</dbReference>
<dbReference type="GO" id="GO:0017056">
    <property type="term" value="F:structural constituent of nuclear pore"/>
    <property type="evidence" value="ECO:0007669"/>
    <property type="project" value="InterPro"/>
</dbReference>
<feature type="domain" description="Nucleoporin Nup133/Nup155-like N-terminal" evidence="10">
    <location>
        <begin position="79"/>
        <end position="333"/>
    </location>
</feature>
<evidence type="ECO:0000259" key="10">
    <source>
        <dbReference type="Pfam" id="PF08801"/>
    </source>
</evidence>
<name>A0A067TRN6_GALM3</name>
<keyword evidence="7" id="KW-0539">Nucleus</keyword>
<evidence type="ECO:0000256" key="7">
    <source>
        <dbReference type="ARBA" id="ARBA00023242"/>
    </source>
</evidence>
<evidence type="ECO:0000256" key="2">
    <source>
        <dbReference type="ARBA" id="ARBA00005569"/>
    </source>
</evidence>
<feature type="compositionally biased region" description="Polar residues" evidence="8">
    <location>
        <begin position="19"/>
        <end position="37"/>
    </location>
</feature>
<comment type="subcellular location">
    <subcellularLocation>
        <location evidence="1">Nucleus envelope</location>
    </subcellularLocation>
</comment>
<dbReference type="PANTHER" id="PTHR13405">
    <property type="entry name" value="NUCLEAR PORE COMPLEX PROTEIN NUP133"/>
    <property type="match status" value="1"/>
</dbReference>
<keyword evidence="4" id="KW-0509">mRNA transport</keyword>
<dbReference type="GO" id="GO:0006606">
    <property type="term" value="P:protein import into nucleus"/>
    <property type="evidence" value="ECO:0007669"/>
    <property type="project" value="TreeGrafter"/>
</dbReference>